<evidence type="ECO:0000313" key="2">
    <source>
        <dbReference type="EMBL" id="KAA8907743.1"/>
    </source>
</evidence>
<dbReference type="AlphaFoldDB" id="A0A642UXQ0"/>
<dbReference type="RefSeq" id="XP_034014749.1">
    <property type="nucleotide sequence ID" value="XM_034157158.1"/>
</dbReference>
<proteinExistence type="predicted"/>
<organism evidence="2 3">
    <name type="scientific">Diutina rugosa</name>
    <name type="common">Yeast</name>
    <name type="synonym">Candida rugosa</name>
    <dbReference type="NCBI Taxonomy" id="5481"/>
    <lineage>
        <taxon>Eukaryota</taxon>
        <taxon>Fungi</taxon>
        <taxon>Dikarya</taxon>
        <taxon>Ascomycota</taxon>
        <taxon>Saccharomycotina</taxon>
        <taxon>Pichiomycetes</taxon>
        <taxon>Debaryomycetaceae</taxon>
        <taxon>Diutina</taxon>
    </lineage>
</organism>
<dbReference type="Proteomes" id="UP000449547">
    <property type="component" value="Unassembled WGS sequence"/>
</dbReference>
<dbReference type="EMBL" id="SWFT01000019">
    <property type="protein sequence ID" value="KAA8907743.1"/>
    <property type="molecule type" value="Genomic_DNA"/>
</dbReference>
<evidence type="ECO:0000313" key="3">
    <source>
        <dbReference type="Proteomes" id="UP000449547"/>
    </source>
</evidence>
<feature type="region of interest" description="Disordered" evidence="1">
    <location>
        <begin position="153"/>
        <end position="227"/>
    </location>
</feature>
<name>A0A642UXQ0_DIURU</name>
<dbReference type="OrthoDB" id="5377012at2759"/>
<sequence>MTDIPRPPTKQRFGWVKRLVQGQGRQGPSASVAKPQAGSGLSHSYVVTSAGQTSDEDATSLASSERSVRSHSEIHTIQSDNVSTIPLKSVISVQSTKSPSILSDPHGATDQSSFNPSTTETSIAASSIGISSPQTTVHTGVTERVAGHNLREDRDAESVVTLASSTRRRRRRSIDTNCSTAGIPPASIMERLTVHPGGGALSNYARSIEDQKSERSGRSGRDEIETH</sequence>
<feature type="compositionally biased region" description="Basic and acidic residues" evidence="1">
    <location>
        <begin position="207"/>
        <end position="227"/>
    </location>
</feature>
<gene>
    <name evidence="2" type="ORF">DIURU_000430</name>
</gene>
<feature type="compositionally biased region" description="Polar residues" evidence="1">
    <location>
        <begin position="39"/>
        <end position="53"/>
    </location>
</feature>
<feature type="region of interest" description="Disordered" evidence="1">
    <location>
        <begin position="97"/>
        <end position="121"/>
    </location>
</feature>
<dbReference type="VEuPathDB" id="FungiDB:DIURU_000430"/>
<dbReference type="GeneID" id="54779083"/>
<comment type="caution">
    <text evidence="2">The sequence shown here is derived from an EMBL/GenBank/DDBJ whole genome shotgun (WGS) entry which is preliminary data.</text>
</comment>
<reference evidence="2 3" key="1">
    <citation type="submission" date="2019-07" db="EMBL/GenBank/DDBJ databases">
        <title>Genome assembly of two rare yeast pathogens: Diutina rugosa and Trichomonascus ciferrii.</title>
        <authorList>
            <person name="Mixao V."/>
            <person name="Saus E."/>
            <person name="Hansen A."/>
            <person name="Lass-Flor C."/>
            <person name="Gabaldon T."/>
        </authorList>
    </citation>
    <scope>NUCLEOTIDE SEQUENCE [LARGE SCALE GENOMIC DNA]</scope>
    <source>
        <strain evidence="2 3">CBS 613</strain>
    </source>
</reference>
<dbReference type="OMA" id="DTNCSMA"/>
<protein>
    <submittedName>
        <fullName evidence="2">Uncharacterized protein</fullName>
    </submittedName>
</protein>
<evidence type="ECO:0000256" key="1">
    <source>
        <dbReference type="SAM" id="MobiDB-lite"/>
    </source>
</evidence>
<feature type="region of interest" description="Disordered" evidence="1">
    <location>
        <begin position="21"/>
        <end position="77"/>
    </location>
</feature>
<keyword evidence="3" id="KW-1185">Reference proteome</keyword>
<accession>A0A642UXQ0</accession>